<keyword evidence="1" id="KW-0472">Membrane</keyword>
<keyword evidence="2" id="KW-0808">Transferase</keyword>
<dbReference type="RefSeq" id="WP_205004703.1">
    <property type="nucleotide sequence ID" value="NZ_JAFBER010000030.1"/>
</dbReference>
<keyword evidence="1" id="KW-1133">Transmembrane helix</keyword>
<evidence type="ECO:0000256" key="1">
    <source>
        <dbReference type="SAM" id="Phobius"/>
    </source>
</evidence>
<reference evidence="2 3" key="1">
    <citation type="submission" date="2021-01" db="EMBL/GenBank/DDBJ databases">
        <title>Genomic Encyclopedia of Type Strains, Phase IV (KMG-IV): sequencing the most valuable type-strain genomes for metagenomic binning, comparative biology and taxonomic classification.</title>
        <authorList>
            <person name="Goeker M."/>
        </authorList>
    </citation>
    <scope>NUCLEOTIDE SEQUENCE [LARGE SCALE GENOMIC DNA]</scope>
    <source>
        <strain evidence="2 3">DSM 28236</strain>
    </source>
</reference>
<protein>
    <submittedName>
        <fullName evidence="2">Kinase</fullName>
    </submittedName>
</protein>
<dbReference type="EMBL" id="JAFBER010000030">
    <property type="protein sequence ID" value="MBM7646827.1"/>
    <property type="molecule type" value="Genomic_DNA"/>
</dbReference>
<gene>
    <name evidence="2" type="ORF">JOD45_003061</name>
</gene>
<name>A0ABS2Q3F1_9BACL</name>
<keyword evidence="2" id="KW-0418">Kinase</keyword>
<evidence type="ECO:0000313" key="3">
    <source>
        <dbReference type="Proteomes" id="UP000808914"/>
    </source>
</evidence>
<dbReference type="Proteomes" id="UP000808914">
    <property type="component" value="Unassembled WGS sequence"/>
</dbReference>
<evidence type="ECO:0000313" key="2">
    <source>
        <dbReference type="EMBL" id="MBM7646827.1"/>
    </source>
</evidence>
<organism evidence="2 3">
    <name type="scientific">Scopulibacillus daqui</name>
    <dbReference type="NCBI Taxonomy" id="1469162"/>
    <lineage>
        <taxon>Bacteria</taxon>
        <taxon>Bacillati</taxon>
        <taxon>Bacillota</taxon>
        <taxon>Bacilli</taxon>
        <taxon>Bacillales</taxon>
        <taxon>Sporolactobacillaceae</taxon>
        <taxon>Scopulibacillus</taxon>
    </lineage>
</organism>
<comment type="caution">
    <text evidence="2">The sequence shown here is derived from an EMBL/GenBank/DDBJ whole genome shotgun (WGS) entry which is preliminary data.</text>
</comment>
<feature type="transmembrane region" description="Helical" evidence="1">
    <location>
        <begin position="12"/>
        <end position="31"/>
    </location>
</feature>
<dbReference type="GO" id="GO:0016301">
    <property type="term" value="F:kinase activity"/>
    <property type="evidence" value="ECO:0007669"/>
    <property type="project" value="UniProtKB-KW"/>
</dbReference>
<keyword evidence="3" id="KW-1185">Reference proteome</keyword>
<keyword evidence="1" id="KW-0812">Transmembrane</keyword>
<sequence>MKGLPHHTEWIPFILGLIILLGEWASGRDAYQKKQQKEIERMKGKDLR</sequence>
<proteinExistence type="predicted"/>
<accession>A0ABS2Q3F1</accession>